<dbReference type="GO" id="GO:0005886">
    <property type="term" value="C:plasma membrane"/>
    <property type="evidence" value="ECO:0007669"/>
    <property type="project" value="TreeGrafter"/>
</dbReference>
<feature type="transmembrane region" description="Helical" evidence="8">
    <location>
        <begin position="236"/>
        <end position="255"/>
    </location>
</feature>
<dbReference type="Pfam" id="PF02080">
    <property type="entry name" value="TrkA_C"/>
    <property type="match status" value="1"/>
</dbReference>
<evidence type="ECO:0000256" key="6">
    <source>
        <dbReference type="ARBA" id="ARBA00023136"/>
    </source>
</evidence>
<feature type="transmembrane region" description="Helical" evidence="8">
    <location>
        <begin position="309"/>
        <end position="330"/>
    </location>
</feature>
<keyword evidence="7" id="KW-0868">Chloride</keyword>
<dbReference type="SUPFAM" id="SSF81340">
    <property type="entry name" value="Clc chloride channel"/>
    <property type="match status" value="1"/>
</dbReference>
<dbReference type="Gene3D" id="1.10.3080.10">
    <property type="entry name" value="Clc chloride channel"/>
    <property type="match status" value="1"/>
</dbReference>
<evidence type="ECO:0000313" key="10">
    <source>
        <dbReference type="EMBL" id="MPL98266.1"/>
    </source>
</evidence>
<dbReference type="PRINTS" id="PR00762">
    <property type="entry name" value="CLCHANNEL"/>
</dbReference>
<proteinExistence type="predicted"/>
<comment type="subcellular location">
    <subcellularLocation>
        <location evidence="1">Membrane</location>
        <topology evidence="1">Multi-pass membrane protein</topology>
    </subcellularLocation>
</comment>
<feature type="domain" description="RCK C-terminal" evidence="9">
    <location>
        <begin position="439"/>
        <end position="521"/>
    </location>
</feature>
<protein>
    <submittedName>
        <fullName evidence="10">H(+)/Cl(-) exchange transporter ClcA</fullName>
    </submittedName>
</protein>
<name>A0A644W417_9ZZZZ</name>
<evidence type="ECO:0000256" key="4">
    <source>
        <dbReference type="ARBA" id="ARBA00022989"/>
    </source>
</evidence>
<dbReference type="InterPro" id="IPR014743">
    <property type="entry name" value="Cl-channel_core"/>
</dbReference>
<keyword evidence="4 8" id="KW-1133">Transmembrane helix</keyword>
<feature type="transmembrane region" description="Helical" evidence="8">
    <location>
        <begin position="110"/>
        <end position="132"/>
    </location>
</feature>
<dbReference type="GO" id="GO:0005247">
    <property type="term" value="F:voltage-gated chloride channel activity"/>
    <property type="evidence" value="ECO:0007669"/>
    <property type="project" value="TreeGrafter"/>
</dbReference>
<evidence type="ECO:0000256" key="1">
    <source>
        <dbReference type="ARBA" id="ARBA00004141"/>
    </source>
</evidence>
<dbReference type="PANTHER" id="PTHR45711">
    <property type="entry name" value="CHLORIDE CHANNEL PROTEIN"/>
    <property type="match status" value="1"/>
</dbReference>
<evidence type="ECO:0000256" key="8">
    <source>
        <dbReference type="SAM" id="Phobius"/>
    </source>
</evidence>
<keyword evidence="3 8" id="KW-0812">Transmembrane</keyword>
<dbReference type="EMBL" id="VSSQ01000598">
    <property type="protein sequence ID" value="MPL98266.1"/>
    <property type="molecule type" value="Genomic_DNA"/>
</dbReference>
<evidence type="ECO:0000256" key="3">
    <source>
        <dbReference type="ARBA" id="ARBA00022692"/>
    </source>
</evidence>
<reference evidence="10" key="1">
    <citation type="submission" date="2019-08" db="EMBL/GenBank/DDBJ databases">
        <authorList>
            <person name="Kucharzyk K."/>
            <person name="Murdoch R.W."/>
            <person name="Higgins S."/>
            <person name="Loffler F."/>
        </authorList>
    </citation>
    <scope>NUCLEOTIDE SEQUENCE</scope>
</reference>
<dbReference type="SUPFAM" id="SSF116726">
    <property type="entry name" value="TrkA C-terminal domain-like"/>
    <property type="match status" value="1"/>
</dbReference>
<feature type="transmembrane region" description="Helical" evidence="8">
    <location>
        <begin position="368"/>
        <end position="393"/>
    </location>
</feature>
<dbReference type="PANTHER" id="PTHR45711:SF6">
    <property type="entry name" value="CHLORIDE CHANNEL PROTEIN"/>
    <property type="match status" value="1"/>
</dbReference>
<sequence length="521" mass="57168">MVDKQKIETYNNLNHWQNFRLRLVGEGILVGVFSGCVVGFFRFALNYADAWREQLYNFLSGVSIIYVLGIIALFLCIAFVLSRLVAYEPLSAGSGIPQVKGNILGLYKTVWWRIILSKLLGGILGIGAGLSLGREGPAIQLGAMTGQGFSRFLGRTRMEERYLISSGAGAGLAAAFNAPLAGVIFTLEELHKNFSVVVLLPSLAAALTATIISRLFFGQNTIFLFPDMSRLPVQYFPYLALLGICLGLFGAFFNYCLIKSADFYKLSIFKNNFMRIALPLMVAIPLGFYLPQVLAGGNQLVDALVTMDFSLQVLLVLVVCKFVFTMLSYGCGVPGGFFLPMLVIGALTGNIIGSILVDVGLLESYYRIHVIIFAMAGFFSASVRAPITGIILIMEMTASFKHLVPLAIVAVFSYVVAELCHSKPIYDSLLQKALAKDKANAQTMEKKCTRNVIELSVESGSFIEGKMIKNIPWPEHTLLVDVKRGENDIVPSGDTKIIAGDYLYVLTDTENCQRVRELVEK</sequence>
<dbReference type="InterPro" id="IPR001807">
    <property type="entry name" value="ClC"/>
</dbReference>
<evidence type="ECO:0000259" key="9">
    <source>
        <dbReference type="PROSITE" id="PS51202"/>
    </source>
</evidence>
<dbReference type="PROSITE" id="PS51202">
    <property type="entry name" value="RCK_C"/>
    <property type="match status" value="1"/>
</dbReference>
<dbReference type="GO" id="GO:0006813">
    <property type="term" value="P:potassium ion transport"/>
    <property type="evidence" value="ECO:0007669"/>
    <property type="project" value="InterPro"/>
</dbReference>
<feature type="transmembrane region" description="Helical" evidence="8">
    <location>
        <begin position="194"/>
        <end position="216"/>
    </location>
</feature>
<comment type="caution">
    <text evidence="10">The sequence shown here is derived from an EMBL/GenBank/DDBJ whole genome shotgun (WGS) entry which is preliminary data.</text>
</comment>
<evidence type="ECO:0000256" key="5">
    <source>
        <dbReference type="ARBA" id="ARBA00023065"/>
    </source>
</evidence>
<evidence type="ECO:0000256" key="7">
    <source>
        <dbReference type="ARBA" id="ARBA00023214"/>
    </source>
</evidence>
<organism evidence="10">
    <name type="scientific">bioreactor metagenome</name>
    <dbReference type="NCBI Taxonomy" id="1076179"/>
    <lineage>
        <taxon>unclassified sequences</taxon>
        <taxon>metagenomes</taxon>
        <taxon>ecological metagenomes</taxon>
    </lineage>
</organism>
<keyword evidence="2" id="KW-0813">Transport</keyword>
<dbReference type="AlphaFoldDB" id="A0A644W417"/>
<dbReference type="InterPro" id="IPR006037">
    <property type="entry name" value="RCK_C"/>
</dbReference>
<dbReference type="Pfam" id="PF00654">
    <property type="entry name" value="Voltage_CLC"/>
    <property type="match status" value="1"/>
</dbReference>
<keyword evidence="5" id="KW-0406">Ion transport</keyword>
<dbReference type="Gene3D" id="3.30.70.1450">
    <property type="entry name" value="Regulator of K+ conductance, C-terminal domain"/>
    <property type="match status" value="1"/>
</dbReference>
<feature type="transmembrane region" description="Helical" evidence="8">
    <location>
        <begin position="55"/>
        <end position="81"/>
    </location>
</feature>
<evidence type="ECO:0000256" key="2">
    <source>
        <dbReference type="ARBA" id="ARBA00022448"/>
    </source>
</evidence>
<feature type="transmembrane region" description="Helical" evidence="8">
    <location>
        <begin position="276"/>
        <end position="297"/>
    </location>
</feature>
<feature type="transmembrane region" description="Helical" evidence="8">
    <location>
        <begin position="337"/>
        <end position="356"/>
    </location>
</feature>
<dbReference type="GO" id="GO:0008324">
    <property type="term" value="F:monoatomic cation transmembrane transporter activity"/>
    <property type="evidence" value="ECO:0007669"/>
    <property type="project" value="InterPro"/>
</dbReference>
<accession>A0A644W417</accession>
<keyword evidence="6 8" id="KW-0472">Membrane</keyword>
<feature type="transmembrane region" description="Helical" evidence="8">
    <location>
        <begin position="162"/>
        <end position="187"/>
    </location>
</feature>
<dbReference type="InterPro" id="IPR036721">
    <property type="entry name" value="RCK_C_sf"/>
</dbReference>
<feature type="transmembrane region" description="Helical" evidence="8">
    <location>
        <begin position="21"/>
        <end position="43"/>
    </location>
</feature>
<dbReference type="CDD" id="cd01031">
    <property type="entry name" value="EriC"/>
    <property type="match status" value="1"/>
</dbReference>
<gene>
    <name evidence="10" type="primary">clcA_7</name>
    <name evidence="10" type="ORF">SDC9_44466</name>
</gene>